<sequence length="91" mass="10093">MGEVLEKETWNAFLKLPRNTQSSGSRPGNCQMLGIWLVVVAKSSSSSDPERKSSRSLSEAVRRTLLDTVWVSEESASIEEVLNTLVVKNKN</sequence>
<keyword evidence="2" id="KW-1185">Reference proteome</keyword>
<evidence type="ECO:0000313" key="2">
    <source>
        <dbReference type="Proteomes" id="UP001054945"/>
    </source>
</evidence>
<reference evidence="1 2" key="1">
    <citation type="submission" date="2021-06" db="EMBL/GenBank/DDBJ databases">
        <title>Caerostris extrusa draft genome.</title>
        <authorList>
            <person name="Kono N."/>
            <person name="Arakawa K."/>
        </authorList>
    </citation>
    <scope>NUCLEOTIDE SEQUENCE [LARGE SCALE GENOMIC DNA]</scope>
</reference>
<dbReference type="Proteomes" id="UP001054945">
    <property type="component" value="Unassembled WGS sequence"/>
</dbReference>
<accession>A0AAV4XJV2</accession>
<dbReference type="EMBL" id="BPLR01000509">
    <property type="protein sequence ID" value="GIY95365.1"/>
    <property type="molecule type" value="Genomic_DNA"/>
</dbReference>
<gene>
    <name evidence="1" type="ORF">CEXT_569951</name>
</gene>
<protein>
    <submittedName>
        <fullName evidence="1">Uncharacterized protein</fullName>
    </submittedName>
</protein>
<dbReference type="AlphaFoldDB" id="A0AAV4XJV2"/>
<comment type="caution">
    <text evidence="1">The sequence shown here is derived from an EMBL/GenBank/DDBJ whole genome shotgun (WGS) entry which is preliminary data.</text>
</comment>
<proteinExistence type="predicted"/>
<evidence type="ECO:0000313" key="1">
    <source>
        <dbReference type="EMBL" id="GIY95365.1"/>
    </source>
</evidence>
<organism evidence="1 2">
    <name type="scientific">Caerostris extrusa</name>
    <name type="common">Bark spider</name>
    <name type="synonym">Caerostris bankana</name>
    <dbReference type="NCBI Taxonomy" id="172846"/>
    <lineage>
        <taxon>Eukaryota</taxon>
        <taxon>Metazoa</taxon>
        <taxon>Ecdysozoa</taxon>
        <taxon>Arthropoda</taxon>
        <taxon>Chelicerata</taxon>
        <taxon>Arachnida</taxon>
        <taxon>Araneae</taxon>
        <taxon>Araneomorphae</taxon>
        <taxon>Entelegynae</taxon>
        <taxon>Araneoidea</taxon>
        <taxon>Araneidae</taxon>
        <taxon>Caerostris</taxon>
    </lineage>
</organism>
<name>A0AAV4XJV2_CAEEX</name>